<proteinExistence type="predicted"/>
<evidence type="ECO:0000313" key="1">
    <source>
        <dbReference type="EMBL" id="KAL3514651.1"/>
    </source>
</evidence>
<organism evidence="1 2">
    <name type="scientific">Cinchona calisaya</name>
    <dbReference type="NCBI Taxonomy" id="153742"/>
    <lineage>
        <taxon>Eukaryota</taxon>
        <taxon>Viridiplantae</taxon>
        <taxon>Streptophyta</taxon>
        <taxon>Embryophyta</taxon>
        <taxon>Tracheophyta</taxon>
        <taxon>Spermatophyta</taxon>
        <taxon>Magnoliopsida</taxon>
        <taxon>eudicotyledons</taxon>
        <taxon>Gunneridae</taxon>
        <taxon>Pentapetalae</taxon>
        <taxon>asterids</taxon>
        <taxon>lamiids</taxon>
        <taxon>Gentianales</taxon>
        <taxon>Rubiaceae</taxon>
        <taxon>Cinchonoideae</taxon>
        <taxon>Cinchoneae</taxon>
        <taxon>Cinchona</taxon>
    </lineage>
</organism>
<dbReference type="AlphaFoldDB" id="A0ABD2Z582"/>
<sequence>MQKCEGDQTVLRNICEGIRKSILEKENVVVGLIVLVESGRLLRTTSGKIRRLLAKDSLLRAKMSTIMQMDFKDEDCDLTINNNAREEKGGLDKIKGRNEVLDEDKLGIMISLLKAPTNVSLLSSL</sequence>
<reference evidence="1 2" key="1">
    <citation type="submission" date="2024-11" db="EMBL/GenBank/DDBJ databases">
        <title>A near-complete genome assembly of Cinchona calisaya.</title>
        <authorList>
            <person name="Lian D.C."/>
            <person name="Zhao X.W."/>
            <person name="Wei L."/>
        </authorList>
    </citation>
    <scope>NUCLEOTIDE SEQUENCE [LARGE SCALE GENOMIC DNA]</scope>
    <source>
        <tissue evidence="1">Nenye</tissue>
    </source>
</reference>
<accession>A0ABD2Z582</accession>
<dbReference type="InterPro" id="IPR045851">
    <property type="entry name" value="AMP-bd_C_sf"/>
</dbReference>
<keyword evidence="2" id="KW-1185">Reference proteome</keyword>
<evidence type="ECO:0000313" key="2">
    <source>
        <dbReference type="Proteomes" id="UP001630127"/>
    </source>
</evidence>
<gene>
    <name evidence="1" type="ORF">ACH5RR_027368</name>
</gene>
<comment type="caution">
    <text evidence="1">The sequence shown here is derived from an EMBL/GenBank/DDBJ whole genome shotgun (WGS) entry which is preliminary data.</text>
</comment>
<protein>
    <submittedName>
        <fullName evidence="1">Uncharacterized protein</fullName>
    </submittedName>
</protein>
<dbReference type="EMBL" id="JBJUIK010000011">
    <property type="protein sequence ID" value="KAL3514651.1"/>
    <property type="molecule type" value="Genomic_DNA"/>
</dbReference>
<dbReference type="Proteomes" id="UP001630127">
    <property type="component" value="Unassembled WGS sequence"/>
</dbReference>
<dbReference type="Gene3D" id="3.30.300.30">
    <property type="match status" value="1"/>
</dbReference>
<name>A0ABD2Z582_9GENT</name>